<evidence type="ECO:0000256" key="1">
    <source>
        <dbReference type="SAM" id="MobiDB-lite"/>
    </source>
</evidence>
<evidence type="ECO:0000256" key="2">
    <source>
        <dbReference type="SAM" id="SignalP"/>
    </source>
</evidence>
<evidence type="ECO:0000313" key="3">
    <source>
        <dbReference type="EMBL" id="MYZ52424.1"/>
    </source>
</evidence>
<sequence length="90" mass="9492">MKNWKHMALLAALIGLSAATHAQETERKMHKYGATAGQQAGSGSHQGSGAGQGSQKRGQSHSRDASQIGGEDALRDRIRVHTPTTSTVTQ</sequence>
<comment type="caution">
    <text evidence="3">The sequence shown here is derived from an EMBL/GenBank/DDBJ whole genome shotgun (WGS) entry which is preliminary data.</text>
</comment>
<feature type="region of interest" description="Disordered" evidence="1">
    <location>
        <begin position="21"/>
        <end position="90"/>
    </location>
</feature>
<reference evidence="3 4" key="1">
    <citation type="submission" date="2019-09" db="EMBL/GenBank/DDBJ databases">
        <title>Identification of Malikia spinosa a prominent benzene-, toluene-, and ethylbenzene-degrading bacterium: enrichment, isolation and whole genome sequencing.</title>
        <authorList>
            <person name="Tancsics A."/>
            <person name="Revesz F."/>
            <person name="Kriszt B."/>
        </authorList>
    </citation>
    <scope>NUCLEOTIDE SEQUENCE [LARGE SCALE GENOMIC DNA]</scope>
    <source>
        <strain evidence="3 4">AB6</strain>
    </source>
</reference>
<proteinExistence type="predicted"/>
<dbReference type="Proteomes" id="UP000481947">
    <property type="component" value="Unassembled WGS sequence"/>
</dbReference>
<evidence type="ECO:0000313" key="4">
    <source>
        <dbReference type="Proteomes" id="UP000481947"/>
    </source>
</evidence>
<dbReference type="RefSeq" id="WP_161125267.1">
    <property type="nucleotide sequence ID" value="NZ_VYSB01000009.1"/>
</dbReference>
<feature type="signal peptide" evidence="2">
    <location>
        <begin position="1"/>
        <end position="22"/>
    </location>
</feature>
<dbReference type="EMBL" id="VYSB01000009">
    <property type="protein sequence ID" value="MYZ52424.1"/>
    <property type="molecule type" value="Genomic_DNA"/>
</dbReference>
<feature type="chain" id="PRO_5028815778" evidence="2">
    <location>
        <begin position="23"/>
        <end position="90"/>
    </location>
</feature>
<gene>
    <name evidence="3" type="ORF">F5985_09830</name>
</gene>
<dbReference type="AlphaFoldDB" id="A0A7C9NWP7"/>
<accession>A0A7C9NWP7</accession>
<feature type="compositionally biased region" description="Low complexity" evidence="1">
    <location>
        <begin position="33"/>
        <end position="43"/>
    </location>
</feature>
<organism evidence="3 4">
    <name type="scientific">Malikia spinosa</name>
    <dbReference type="NCBI Taxonomy" id="86180"/>
    <lineage>
        <taxon>Bacteria</taxon>
        <taxon>Pseudomonadati</taxon>
        <taxon>Pseudomonadota</taxon>
        <taxon>Betaproteobacteria</taxon>
        <taxon>Burkholderiales</taxon>
        <taxon>Comamonadaceae</taxon>
        <taxon>Malikia</taxon>
    </lineage>
</organism>
<name>A0A7C9NWP7_9BURK</name>
<keyword evidence="2" id="KW-0732">Signal</keyword>
<protein>
    <submittedName>
        <fullName evidence="3">Uncharacterized protein</fullName>
    </submittedName>
</protein>